<dbReference type="NCBIfam" id="NF047539">
    <property type="entry name" value="XAC2610_fam"/>
    <property type="match status" value="1"/>
</dbReference>
<dbReference type="AlphaFoldDB" id="A0A0S4XQS1"/>
<proteinExistence type="predicted"/>
<accession>A0A0S4XQS1</accession>
<sequence>MKKIFIFILSCTIYLSAVTSGIYKIDDSIDYALLKKSFRPFNDTNNRYIKTNYKVNYENMIGKELKAKYAVVANNAKDEYSSLVNKVILLNTADSKYKKNVSYSDQLIRKYTSLNFNVDTKTYKHKKYWYSAKSDDFYDYFYDLDRFAPSDYNHRQDDNKSYTTLYDQDTYRAFKNMFILKSHRVKSFMLTSKWEEPKVPYFDPRLKEATYKIVQQAATFRIQTPRNYIDILHIPKKISFQTDKKEYVLSDGDFLAITKKDDEWYYGDFIYPNGTYISGKIYADDMLDGDIQTQDTKNHKFQIFHSSSVEDSPWSAIATVHSIRVYDKNGKKIQTIRDAGYLTNENHTIDMIDVNFDGYEDMMIYSHDGGAGPNNGYNFYVYNPKSKRFEYNMILSGLTQTQVDTKAKMIIAAWRNGAAEHGYEEYKWINGELTMTKQTVETYMQNDEIRTVTCVYQKSKLKCETIMVKDVNQ</sequence>
<organism evidence="1">
    <name type="scientific">Sulfurovum sp. enrichment culture clone C5</name>
    <dbReference type="NCBI Taxonomy" id="497650"/>
    <lineage>
        <taxon>Bacteria</taxon>
        <taxon>Pseudomonadati</taxon>
        <taxon>Campylobacterota</taxon>
        <taxon>Epsilonproteobacteria</taxon>
        <taxon>Campylobacterales</taxon>
        <taxon>Sulfurovaceae</taxon>
        <taxon>Sulfurovum</taxon>
        <taxon>environmental samples</taxon>
    </lineage>
</organism>
<name>A0A0S4XQS1_9BACT</name>
<dbReference type="EMBL" id="FAXN01000075">
    <property type="protein sequence ID" value="CUV66293.1"/>
    <property type="molecule type" value="Genomic_DNA"/>
</dbReference>
<reference evidence="1" key="1">
    <citation type="submission" date="2015-11" db="EMBL/GenBank/DDBJ databases">
        <authorList>
            <person name="Zhang Y."/>
            <person name="Guo Z."/>
        </authorList>
    </citation>
    <scope>NUCLEOTIDE SEQUENCE</scope>
    <source>
        <strain evidence="1">BN30871</strain>
    </source>
</reference>
<gene>
    <name evidence="1" type="ORF">BN3087_710023</name>
</gene>
<evidence type="ECO:0000313" key="1">
    <source>
        <dbReference type="EMBL" id="CUV66293.1"/>
    </source>
</evidence>
<dbReference type="InterPro" id="IPR058087">
    <property type="entry name" value="XAC2610_dom"/>
</dbReference>
<protein>
    <submittedName>
        <fullName evidence="1">Uncharacterized protein</fullName>
    </submittedName>
</protein>